<evidence type="ECO:0000256" key="2">
    <source>
        <dbReference type="SAM" id="Phobius"/>
    </source>
</evidence>
<keyword evidence="2" id="KW-0812">Transmembrane</keyword>
<dbReference type="EMBL" id="JAMXFF010000058">
    <property type="protein sequence ID" value="MCT7969727.1"/>
    <property type="molecule type" value="Genomic_DNA"/>
</dbReference>
<name>A0ABT2N264_9CYAN</name>
<gene>
    <name evidence="3" type="ORF">NG799_25780</name>
</gene>
<dbReference type="RefSeq" id="WP_368009175.1">
    <property type="nucleotide sequence ID" value="NZ_JAMXFF010000058.1"/>
</dbReference>
<proteinExistence type="predicted"/>
<feature type="region of interest" description="Disordered" evidence="1">
    <location>
        <begin position="102"/>
        <end position="133"/>
    </location>
</feature>
<keyword evidence="4" id="KW-1185">Reference proteome</keyword>
<evidence type="ECO:0000313" key="4">
    <source>
        <dbReference type="Proteomes" id="UP001525890"/>
    </source>
</evidence>
<evidence type="ECO:0000256" key="1">
    <source>
        <dbReference type="SAM" id="MobiDB-lite"/>
    </source>
</evidence>
<feature type="transmembrane region" description="Helical" evidence="2">
    <location>
        <begin position="6"/>
        <end position="24"/>
    </location>
</feature>
<dbReference type="Proteomes" id="UP001525890">
    <property type="component" value="Unassembled WGS sequence"/>
</dbReference>
<accession>A0ABT2N264</accession>
<comment type="caution">
    <text evidence="3">The sequence shown here is derived from an EMBL/GenBank/DDBJ whole genome shotgun (WGS) entry which is preliminary data.</text>
</comment>
<reference evidence="3 4" key="1">
    <citation type="journal article" date="2022" name="Front. Microbiol.">
        <title>High genomic differentiation and limited gene flow indicate recent cryptic speciation within the genus Laspinema (cyanobacteria).</title>
        <authorList>
            <person name="Stanojkovic A."/>
            <person name="Skoupy S."/>
            <person name="Skaloud P."/>
            <person name="Dvorak P."/>
        </authorList>
    </citation>
    <scope>NUCLEOTIDE SEQUENCE [LARGE SCALE GENOMIC DNA]</scope>
    <source>
        <strain evidence="3 4">D2a</strain>
    </source>
</reference>
<keyword evidence="2" id="KW-0472">Membrane</keyword>
<feature type="compositionally biased region" description="Polar residues" evidence="1">
    <location>
        <begin position="114"/>
        <end position="125"/>
    </location>
</feature>
<keyword evidence="2" id="KW-1133">Transmembrane helix</keyword>
<organism evidence="3 4">
    <name type="scientific">Laspinema palackyanum D2a</name>
    <dbReference type="NCBI Taxonomy" id="2953684"/>
    <lineage>
        <taxon>Bacteria</taxon>
        <taxon>Bacillati</taxon>
        <taxon>Cyanobacteriota</taxon>
        <taxon>Cyanophyceae</taxon>
        <taxon>Oscillatoriophycideae</taxon>
        <taxon>Oscillatoriales</taxon>
        <taxon>Laspinemataceae</taxon>
        <taxon>Laspinema</taxon>
        <taxon>Laspinema palackyanum</taxon>
    </lineage>
</organism>
<protein>
    <submittedName>
        <fullName evidence="3">Uncharacterized protein</fullName>
    </submittedName>
</protein>
<sequence length="144" mass="16281">MMKNVGTAIIGAGAIWVLWSPLIAPIGRGMFTQRINPSRSASPDSVVQFFSAGTANMIGKGFENYDTENLGRRFDEPNPQIRLPGDDFWLTDPRRYIPFLRPNPQPAQQQQRNLSPHNQVVTPNENCPPDQQWIDTRTGQVFCR</sequence>
<evidence type="ECO:0000313" key="3">
    <source>
        <dbReference type="EMBL" id="MCT7969727.1"/>
    </source>
</evidence>